<evidence type="ECO:0000313" key="2">
    <source>
        <dbReference type="Proteomes" id="UP000030170"/>
    </source>
</evidence>
<proteinExistence type="predicted"/>
<dbReference type="Proteomes" id="UP000030170">
    <property type="component" value="Unassembled WGS sequence"/>
</dbReference>
<reference evidence="1 2" key="1">
    <citation type="journal article" date="2014" name="Mol. Ecol.">
        <title>Evolution of Synechococcus.</title>
        <authorList>
            <person name="Dvorak P."/>
            <person name="Casamatta D."/>
            <person name="Hasler P."/>
            <person name="Poulickova A."/>
            <person name="Ondrej V."/>
            <person name="Sanges R."/>
        </authorList>
    </citation>
    <scope>NUCLEOTIDE SEQUENCE [LARGE SCALE GENOMIC DNA]</scope>
    <source>
        <strain evidence="1 2">CAUP A 1101</strain>
    </source>
</reference>
<keyword evidence="2" id="KW-1185">Reference proteome</keyword>
<dbReference type="AlphaFoldDB" id="A0A098TK37"/>
<gene>
    <name evidence="1" type="ORF">DO97_11180</name>
</gene>
<dbReference type="OrthoDB" id="426600at2"/>
<name>A0A098TK37_9CYAN</name>
<comment type="caution">
    <text evidence="1">The sequence shown here is derived from an EMBL/GenBank/DDBJ whole genome shotgun (WGS) entry which is preliminary data.</text>
</comment>
<protein>
    <submittedName>
        <fullName evidence="1">Uncharacterized protein</fullName>
    </submittedName>
</protein>
<dbReference type="RefSeq" id="WP_036534425.1">
    <property type="nucleotide sequence ID" value="NZ_JJML01000033.1"/>
</dbReference>
<dbReference type="EMBL" id="JJML01000033">
    <property type="protein sequence ID" value="KGF72207.1"/>
    <property type="molecule type" value="Genomic_DNA"/>
</dbReference>
<evidence type="ECO:0000313" key="1">
    <source>
        <dbReference type="EMBL" id="KGF72207.1"/>
    </source>
</evidence>
<organism evidence="1 2">
    <name type="scientific">Neosynechococcus sphagnicola sy1</name>
    <dbReference type="NCBI Taxonomy" id="1497020"/>
    <lineage>
        <taxon>Bacteria</taxon>
        <taxon>Bacillati</taxon>
        <taxon>Cyanobacteriota</taxon>
        <taxon>Cyanophyceae</taxon>
        <taxon>Neosynechococcales</taxon>
        <taxon>Neosynechococcaceae</taxon>
        <taxon>Neosynechococcus</taxon>
    </lineage>
</organism>
<sequence>MTPSLLRRFWSLIETTQSSILLKLDDASLVQWLLKQLKMQTSLNPDEAHVLSAYIDSRLILIRELAMERQAFWQ</sequence>
<accession>A0A098TK37</accession>